<dbReference type="InterPro" id="IPR036298">
    <property type="entry name" value="Chalcone_isomerase_sf"/>
</dbReference>
<gene>
    <name evidence="3" type="ORF">NKR23_g10531</name>
</gene>
<protein>
    <recommendedName>
        <fullName evidence="2">Chalcone isomerase domain-containing protein</fullName>
    </recommendedName>
</protein>
<sequence>MLHHQPAVRHLLPSVTRSLGPTIRISRRTLLSRSQGSASRRQALETLNVRRLSQEAEDYQRTRRNFLAAGAVAGIVSFVFTAWKLKEALSDPSRLDSALPVTDPRAGGSRKVVVHDEEGREIVPTGNATVPEFPRTITLPAYSLPAAARGQPEESAATTAPSTLLIPTPVDAETEYTLVGVGTRTVSFLSIQVYVVGYYIATADIAELQARLIKKINPIASTLVSTEKDELRQNLLDPIEGERIWEELLTSGVPARSAFRVVPVRDTDFHHLRDGFVRAIQARSDKKGDERLTEAMRDFRQLFNRGKVPKQKELLLIRNKDGYLQVVYDEGKKAGKQLLGSVHDERITRALWLNYLAGKKVASEPARNSIVQGIMEFVERPVGTVALQVV</sequence>
<dbReference type="Gene3D" id="3.50.70.10">
    <property type="match status" value="1"/>
</dbReference>
<accession>A0AA38REF3</accession>
<evidence type="ECO:0000256" key="1">
    <source>
        <dbReference type="SAM" id="Phobius"/>
    </source>
</evidence>
<keyword evidence="1" id="KW-0812">Transmembrane</keyword>
<evidence type="ECO:0000313" key="4">
    <source>
        <dbReference type="Proteomes" id="UP001174694"/>
    </source>
</evidence>
<evidence type="ECO:0000259" key="2">
    <source>
        <dbReference type="Pfam" id="PF16035"/>
    </source>
</evidence>
<dbReference type="Pfam" id="PF16035">
    <property type="entry name" value="Chalcone_2"/>
    <property type="match status" value="1"/>
</dbReference>
<dbReference type="PANTHER" id="PTHR47284:SF3">
    <property type="entry name" value="FATTY-ACID-BINDING PROTEIN 2"/>
    <property type="match status" value="1"/>
</dbReference>
<keyword evidence="1" id="KW-1133">Transmembrane helix</keyword>
<dbReference type="PANTHER" id="PTHR47284">
    <property type="entry name" value="FATTY-ACID-BINDING PROTEIN 2"/>
    <property type="match status" value="1"/>
</dbReference>
<organism evidence="3 4">
    <name type="scientific">Pleurostoma richardsiae</name>
    <dbReference type="NCBI Taxonomy" id="41990"/>
    <lineage>
        <taxon>Eukaryota</taxon>
        <taxon>Fungi</taxon>
        <taxon>Dikarya</taxon>
        <taxon>Ascomycota</taxon>
        <taxon>Pezizomycotina</taxon>
        <taxon>Sordariomycetes</taxon>
        <taxon>Sordariomycetidae</taxon>
        <taxon>Calosphaeriales</taxon>
        <taxon>Pleurostomataceae</taxon>
        <taxon>Pleurostoma</taxon>
    </lineage>
</organism>
<proteinExistence type="predicted"/>
<dbReference type="GO" id="GO:0016872">
    <property type="term" value="F:intramolecular lyase activity"/>
    <property type="evidence" value="ECO:0007669"/>
    <property type="project" value="InterPro"/>
</dbReference>
<feature type="transmembrane region" description="Helical" evidence="1">
    <location>
        <begin position="66"/>
        <end position="85"/>
    </location>
</feature>
<name>A0AA38REF3_9PEZI</name>
<dbReference type="Proteomes" id="UP001174694">
    <property type="component" value="Unassembled WGS sequence"/>
</dbReference>
<dbReference type="InterPro" id="IPR016088">
    <property type="entry name" value="Chalcone_isomerase_3-sand"/>
</dbReference>
<keyword evidence="4" id="KW-1185">Reference proteome</keyword>
<dbReference type="EMBL" id="JANBVO010000047">
    <property type="protein sequence ID" value="KAJ9133861.1"/>
    <property type="molecule type" value="Genomic_DNA"/>
</dbReference>
<dbReference type="AlphaFoldDB" id="A0AA38REF3"/>
<keyword evidence="1" id="KW-0472">Membrane</keyword>
<dbReference type="SUPFAM" id="SSF54626">
    <property type="entry name" value="Chalcone isomerase"/>
    <property type="match status" value="1"/>
</dbReference>
<evidence type="ECO:0000313" key="3">
    <source>
        <dbReference type="EMBL" id="KAJ9133861.1"/>
    </source>
</evidence>
<dbReference type="InterPro" id="IPR016087">
    <property type="entry name" value="Chalcone_isomerase"/>
</dbReference>
<comment type="caution">
    <text evidence="3">The sequence shown here is derived from an EMBL/GenBank/DDBJ whole genome shotgun (WGS) entry which is preliminary data.</text>
</comment>
<reference evidence="3" key="1">
    <citation type="submission" date="2022-07" db="EMBL/GenBank/DDBJ databases">
        <title>Fungi with potential for degradation of polypropylene.</title>
        <authorList>
            <person name="Gostincar C."/>
        </authorList>
    </citation>
    <scope>NUCLEOTIDE SEQUENCE</scope>
    <source>
        <strain evidence="3">EXF-13308</strain>
    </source>
</reference>
<feature type="domain" description="Chalcone isomerase" evidence="2">
    <location>
        <begin position="174"/>
        <end position="371"/>
    </location>
</feature>